<dbReference type="GO" id="GO:0051604">
    <property type="term" value="P:protein maturation"/>
    <property type="evidence" value="ECO:0007669"/>
    <property type="project" value="TreeGrafter"/>
</dbReference>
<protein>
    <submittedName>
        <fullName evidence="1">Hydrogenase expression/formation protein HypE</fullName>
    </submittedName>
</protein>
<accession>A0A7W9CYQ5</accession>
<organism evidence="1 2">
    <name type="scientific">Rhizobium lentis</name>
    <dbReference type="NCBI Taxonomy" id="1138194"/>
    <lineage>
        <taxon>Bacteria</taxon>
        <taxon>Pseudomonadati</taxon>
        <taxon>Pseudomonadota</taxon>
        <taxon>Alphaproteobacteria</taxon>
        <taxon>Hyphomicrobiales</taxon>
        <taxon>Rhizobiaceae</taxon>
        <taxon>Rhizobium/Agrobacterium group</taxon>
        <taxon>Rhizobium</taxon>
    </lineage>
</organism>
<proteinExistence type="predicted"/>
<evidence type="ECO:0000313" key="2">
    <source>
        <dbReference type="Proteomes" id="UP000528824"/>
    </source>
</evidence>
<dbReference type="Proteomes" id="UP000528824">
    <property type="component" value="Unassembled WGS sequence"/>
</dbReference>
<dbReference type="PANTHER" id="PTHR30303">
    <property type="entry name" value="HYDROGENASE ISOENZYMES FORMATION PROTEIN HYPE"/>
    <property type="match status" value="1"/>
</dbReference>
<dbReference type="PANTHER" id="PTHR30303:SF0">
    <property type="entry name" value="CARBAMOYL DEHYDRATASE HYPE"/>
    <property type="match status" value="1"/>
</dbReference>
<gene>
    <name evidence="1" type="ORF">GGI59_006602</name>
</gene>
<name>A0A7W9CYQ5_9HYPH</name>
<keyword evidence="2" id="KW-1185">Reference proteome</keyword>
<dbReference type="InterPro" id="IPR011854">
    <property type="entry name" value="HypE"/>
</dbReference>
<evidence type="ECO:0000313" key="1">
    <source>
        <dbReference type="EMBL" id="MBB5564884.1"/>
    </source>
</evidence>
<dbReference type="AlphaFoldDB" id="A0A7W9CYQ5"/>
<reference evidence="1 2" key="1">
    <citation type="submission" date="2020-08" db="EMBL/GenBank/DDBJ databases">
        <title>Genomic Encyclopedia of Type Strains, Phase IV (KMG-V): Genome sequencing to study the core and pangenomes of soil and plant-associated prokaryotes.</title>
        <authorList>
            <person name="Whitman W."/>
        </authorList>
    </citation>
    <scope>NUCLEOTIDE SEQUENCE [LARGE SCALE GENOMIC DNA]</scope>
    <source>
        <strain evidence="1 2">SEMIA 4034</strain>
    </source>
</reference>
<comment type="caution">
    <text evidence="1">The sequence shown here is derived from an EMBL/GenBank/DDBJ whole genome shotgun (WGS) entry which is preliminary data.</text>
</comment>
<sequence length="67" mass="7240">MFIRSSCVFISTAGVGMVPDGLDFRPDAARLGDAVIIPDSICDHGVAVMSKRENLEFDRDIVSAAQR</sequence>
<dbReference type="EMBL" id="JACHBC010000046">
    <property type="protein sequence ID" value="MBB5564884.1"/>
    <property type="molecule type" value="Genomic_DNA"/>
</dbReference>